<sequence length="74" mass="8374">MSGYEGIILASRPGGGGNEAEVVYKRKRKTLVNDLTNGGVEPCVEPYVERVVKLDHDGAKRKNMQSMYQNIYWR</sequence>
<dbReference type="EMBL" id="JAGKHQ010000288">
    <property type="protein sequence ID" value="KAG7470287.1"/>
    <property type="molecule type" value="Genomic_DNA"/>
</dbReference>
<gene>
    <name evidence="1" type="ORF">JOB18_031497</name>
</gene>
<dbReference type="Proteomes" id="UP000693946">
    <property type="component" value="Unassembled WGS sequence"/>
</dbReference>
<reference evidence="1 2" key="1">
    <citation type="journal article" date="2021" name="Sci. Rep.">
        <title>Chromosome anchoring in Senegalese sole (Solea senegalensis) reveals sex-associated markers and genome rearrangements in flatfish.</title>
        <authorList>
            <person name="Guerrero-Cozar I."/>
            <person name="Gomez-Garrido J."/>
            <person name="Berbel C."/>
            <person name="Martinez-Blanch J.F."/>
            <person name="Alioto T."/>
            <person name="Claros M.G."/>
            <person name="Gagnaire P.A."/>
            <person name="Manchado M."/>
        </authorList>
    </citation>
    <scope>NUCLEOTIDE SEQUENCE [LARGE SCALE GENOMIC DNA]</scope>
    <source>
        <strain evidence="1">Sse05_10M</strain>
    </source>
</reference>
<dbReference type="AlphaFoldDB" id="A0AAV6PNR8"/>
<comment type="caution">
    <text evidence="1">The sequence shown here is derived from an EMBL/GenBank/DDBJ whole genome shotgun (WGS) entry which is preliminary data.</text>
</comment>
<evidence type="ECO:0000313" key="2">
    <source>
        <dbReference type="Proteomes" id="UP000693946"/>
    </source>
</evidence>
<keyword evidence="2" id="KW-1185">Reference proteome</keyword>
<proteinExistence type="predicted"/>
<protein>
    <submittedName>
        <fullName evidence="1">Uncharacterized protein</fullName>
    </submittedName>
</protein>
<accession>A0AAV6PNR8</accession>
<organism evidence="1 2">
    <name type="scientific">Solea senegalensis</name>
    <name type="common">Senegalese sole</name>
    <dbReference type="NCBI Taxonomy" id="28829"/>
    <lineage>
        <taxon>Eukaryota</taxon>
        <taxon>Metazoa</taxon>
        <taxon>Chordata</taxon>
        <taxon>Craniata</taxon>
        <taxon>Vertebrata</taxon>
        <taxon>Euteleostomi</taxon>
        <taxon>Actinopterygii</taxon>
        <taxon>Neopterygii</taxon>
        <taxon>Teleostei</taxon>
        <taxon>Neoteleostei</taxon>
        <taxon>Acanthomorphata</taxon>
        <taxon>Carangaria</taxon>
        <taxon>Pleuronectiformes</taxon>
        <taxon>Pleuronectoidei</taxon>
        <taxon>Soleidae</taxon>
        <taxon>Solea</taxon>
    </lineage>
</organism>
<evidence type="ECO:0000313" key="1">
    <source>
        <dbReference type="EMBL" id="KAG7470287.1"/>
    </source>
</evidence>
<name>A0AAV6PNR8_SOLSE</name>